<gene>
    <name evidence="2" type="ORF">ENJ42_03400</name>
</gene>
<proteinExistence type="predicted"/>
<reference evidence="2" key="1">
    <citation type="journal article" date="2020" name="mSystems">
        <title>Genome- and Community-Level Interaction Insights into Carbon Utilization and Element Cycling Functions of Hydrothermarchaeota in Hydrothermal Sediment.</title>
        <authorList>
            <person name="Zhou Z."/>
            <person name="Liu Y."/>
            <person name="Xu W."/>
            <person name="Pan J."/>
            <person name="Luo Z.H."/>
            <person name="Li M."/>
        </authorList>
    </citation>
    <scope>NUCLEOTIDE SEQUENCE [LARGE SCALE GENOMIC DNA]</scope>
    <source>
        <strain evidence="2">HyVt-485</strain>
    </source>
</reference>
<evidence type="ECO:0000259" key="1">
    <source>
        <dbReference type="PROSITE" id="PS50883"/>
    </source>
</evidence>
<name>A0A7C5QNZ4_9PROT</name>
<dbReference type="InterPro" id="IPR001633">
    <property type="entry name" value="EAL_dom"/>
</dbReference>
<dbReference type="InterPro" id="IPR035919">
    <property type="entry name" value="EAL_sf"/>
</dbReference>
<dbReference type="PROSITE" id="PS50883">
    <property type="entry name" value="EAL"/>
    <property type="match status" value="1"/>
</dbReference>
<dbReference type="Pfam" id="PF00563">
    <property type="entry name" value="EAL"/>
    <property type="match status" value="1"/>
</dbReference>
<protein>
    <submittedName>
        <fullName evidence="2">EAL domain-containing protein</fullName>
    </submittedName>
</protein>
<organism evidence="2">
    <name type="scientific">Hellea balneolensis</name>
    <dbReference type="NCBI Taxonomy" id="287478"/>
    <lineage>
        <taxon>Bacteria</taxon>
        <taxon>Pseudomonadati</taxon>
        <taxon>Pseudomonadota</taxon>
        <taxon>Alphaproteobacteria</taxon>
        <taxon>Maricaulales</taxon>
        <taxon>Robiginitomaculaceae</taxon>
        <taxon>Hellea</taxon>
    </lineage>
</organism>
<dbReference type="Gene3D" id="3.20.20.450">
    <property type="entry name" value="EAL domain"/>
    <property type="match status" value="1"/>
</dbReference>
<evidence type="ECO:0000313" key="2">
    <source>
        <dbReference type="EMBL" id="HHL42641.1"/>
    </source>
</evidence>
<feature type="non-terminal residue" evidence="2">
    <location>
        <position position="104"/>
    </location>
</feature>
<dbReference type="EMBL" id="DRMJ01000165">
    <property type="protein sequence ID" value="HHL42641.1"/>
    <property type="molecule type" value="Genomic_DNA"/>
</dbReference>
<dbReference type="SUPFAM" id="SSF141868">
    <property type="entry name" value="EAL domain-like"/>
    <property type="match status" value="1"/>
</dbReference>
<comment type="caution">
    <text evidence="2">The sequence shown here is derived from an EMBL/GenBank/DDBJ whole genome shotgun (WGS) entry which is preliminary data.</text>
</comment>
<feature type="domain" description="EAL" evidence="1">
    <location>
        <begin position="3"/>
        <end position="104"/>
    </location>
</feature>
<dbReference type="Proteomes" id="UP000885830">
    <property type="component" value="Unassembled WGS sequence"/>
</dbReference>
<sequence length="104" mass="11612">MMDIQTAHGFRAHISDNRFNIVRQPVVCARTSEVLHHEWLVRFDSQKGLESIIRPAEISGAISDLDISMLSRAVETLNKNPQHQAIAVNLSGASFSNPNFENTL</sequence>
<accession>A0A7C5QNZ4</accession>
<dbReference type="AlphaFoldDB" id="A0A7C5QNZ4"/>